<feature type="chain" id="PRO_5009185989" description="Macroglobulin domain-containing protein" evidence="1">
    <location>
        <begin position="21"/>
        <end position="797"/>
    </location>
</feature>
<evidence type="ECO:0000313" key="3">
    <source>
        <dbReference type="Proteomes" id="UP000095552"/>
    </source>
</evidence>
<dbReference type="RefSeq" id="WP_069833976.1">
    <property type="nucleotide sequence ID" value="NZ_MDGQ01000003.1"/>
</dbReference>
<gene>
    <name evidence="2" type="ORF">BFP71_03085</name>
</gene>
<dbReference type="OrthoDB" id="679547at2"/>
<reference evidence="2 3" key="1">
    <citation type="submission" date="2016-08" db="EMBL/GenBank/DDBJ databases">
        <title>Draft genome of Fabibacter sp. strain SK-8.</title>
        <authorList>
            <person name="Wong S.-K."/>
            <person name="Hamasaki K."/>
            <person name="Yoshizawa S."/>
        </authorList>
    </citation>
    <scope>NUCLEOTIDE SEQUENCE [LARGE SCALE GENOMIC DNA]</scope>
    <source>
        <strain evidence="2 3">SK-8</strain>
    </source>
</reference>
<feature type="signal peptide" evidence="1">
    <location>
        <begin position="1"/>
        <end position="20"/>
    </location>
</feature>
<organism evidence="2 3">
    <name type="scientific">Roseivirga misakiensis</name>
    <dbReference type="NCBI Taxonomy" id="1563681"/>
    <lineage>
        <taxon>Bacteria</taxon>
        <taxon>Pseudomonadati</taxon>
        <taxon>Bacteroidota</taxon>
        <taxon>Cytophagia</taxon>
        <taxon>Cytophagales</taxon>
        <taxon>Roseivirgaceae</taxon>
        <taxon>Roseivirga</taxon>
    </lineage>
</organism>
<dbReference type="Proteomes" id="UP000095552">
    <property type="component" value="Unassembled WGS sequence"/>
</dbReference>
<evidence type="ECO:0000256" key="1">
    <source>
        <dbReference type="SAM" id="SignalP"/>
    </source>
</evidence>
<comment type="caution">
    <text evidence="2">The sequence shown here is derived from an EMBL/GenBank/DDBJ whole genome shotgun (WGS) entry which is preliminary data.</text>
</comment>
<dbReference type="AlphaFoldDB" id="A0A1E5T5J9"/>
<proteinExistence type="predicted"/>
<dbReference type="STRING" id="1563681.BFP71_03085"/>
<keyword evidence="1" id="KW-0732">Signal</keyword>
<name>A0A1E5T5J9_9BACT</name>
<dbReference type="EMBL" id="MDGQ01000003">
    <property type="protein sequence ID" value="OEK06664.1"/>
    <property type="molecule type" value="Genomic_DNA"/>
</dbReference>
<protein>
    <recommendedName>
        <fullName evidence="4">Macroglobulin domain-containing protein</fullName>
    </recommendedName>
</protein>
<keyword evidence="3" id="KW-1185">Reference proteome</keyword>
<evidence type="ECO:0000313" key="2">
    <source>
        <dbReference type="EMBL" id="OEK06664.1"/>
    </source>
</evidence>
<accession>A0A1E5T5J9</accession>
<evidence type="ECO:0008006" key="4">
    <source>
        <dbReference type="Google" id="ProtNLM"/>
    </source>
</evidence>
<sequence length="797" mass="90100">MEKKNLFTALIFLAFSTALIAQNSSDIRSARALEAYQEALPTEKLFVHLNKTEFAERETIWIKTYLMAGADHLPSPLSRTIYLELLNANGSIVERITAESIDGFGQTSIEIDSLWTQGDYYLRGYTNWMKNQDESFFFQKKIKILSIDPSQSVLEQTNAPQPIVRFYPEGGNLVKGLQSWLAYEVKHVMGDTIYGKIYDQNDALITSFKTEHEGRGRIRFLPMQVGYYARIDNMEGKWPLPAVSEKGTVMTTNTAQEEDITLTFSSTLPGKYTLLAHTRGEMAYRAMISLKDKKERVTIPKNTLEEGITAITLFNENQLPVAERLVFINHNRGLDISVNTDKQTYKKRELVDLEISVKDSFGRPIQGSFSLTATNKALVQNDQHNYNIRAYQLLKSDLKGHIKNPSQYFENTTLANQRADLLMMVNGWRRFNWDEVFIDNLPEPTHFVEQGLTVSGRLYRNGKDIVKDGQVFMFSSLDPNESKDLQITNEKGEFTFTNKVFNDSTEITIQGFHKNGRKNINLALDSSKYDVLPLTVYNKSYTPPDTTRLFTFKEYMITSVRVDTTYRRENGVILLGDVVVTAKDGREAVLNQRENRSMNVLMVEDLPYEEKQNRDAFDIMLGRVGGFMLLASNGPNGVEIGIPVLGMGRWQSTPAIFLDGQEVEYTDVQGISATRIQYIGVYKAAGPPGAVYIYTLPPEIYYASIPKGPSYFTGKLPGYHVGKEFYKPIHDGSEEGSFKPDMRNTLHWEPNIVTDKDGKAKLSFYTSDDLTEIAIDIQGVAVDGVSGFGSSSFTVKK</sequence>